<sequence>MAFFTIKLFPFIRSGSKIKLCINYLDSSYFAMFRKDQKKVIEECVNVNRRNSMVFFVGVIVSLGLWNLTVLWRDNKLPLNLWVPFSPTENIMNFCIVYLIITIGITYTALSSVGIDPLIGGLAYHASGQMRSNLLITSVYMGNWYEYDIKSKKALIIFMESSKRPMIAVAGKLFELSLGTFVTILVD</sequence>
<protein>
    <submittedName>
        <fullName evidence="11">7tm 6 domain containing protein</fullName>
    </submittedName>
</protein>
<evidence type="ECO:0000256" key="8">
    <source>
        <dbReference type="ARBA" id="ARBA00023170"/>
    </source>
</evidence>
<evidence type="ECO:0000256" key="4">
    <source>
        <dbReference type="ARBA" id="ARBA00022692"/>
    </source>
</evidence>
<proteinExistence type="predicted"/>
<comment type="subcellular location">
    <subcellularLocation>
        <location evidence="1">Cell membrane</location>
        <topology evidence="1">Multi-pass membrane protein</topology>
    </subcellularLocation>
</comment>
<keyword evidence="9" id="KW-0807">Transducer</keyword>
<accession>A0A482W6C9</accession>
<keyword evidence="7 10" id="KW-0472">Membrane</keyword>
<evidence type="ECO:0000256" key="3">
    <source>
        <dbReference type="ARBA" id="ARBA00022606"/>
    </source>
</evidence>
<dbReference type="Proteomes" id="UP000292052">
    <property type="component" value="Unassembled WGS sequence"/>
</dbReference>
<dbReference type="InterPro" id="IPR004117">
    <property type="entry name" value="7tm6_olfct_rcpt"/>
</dbReference>
<keyword evidence="8" id="KW-0675">Receptor</keyword>
<comment type="caution">
    <text evidence="11">The sequence shown here is derived from an EMBL/GenBank/DDBJ whole genome shotgun (WGS) entry which is preliminary data.</text>
</comment>
<dbReference type="AlphaFoldDB" id="A0A482W6C9"/>
<keyword evidence="2" id="KW-1003">Cell membrane</keyword>
<evidence type="ECO:0000313" key="12">
    <source>
        <dbReference type="Proteomes" id="UP000292052"/>
    </source>
</evidence>
<reference evidence="11 12" key="1">
    <citation type="submission" date="2017-03" db="EMBL/GenBank/DDBJ databases">
        <title>Genome of the blue death feigning beetle - Asbolus verrucosus.</title>
        <authorList>
            <person name="Rider S.D."/>
        </authorList>
    </citation>
    <scope>NUCLEOTIDE SEQUENCE [LARGE SCALE GENOMIC DNA]</scope>
    <source>
        <strain evidence="11">Butters</strain>
        <tissue evidence="11">Head and leg muscle</tissue>
    </source>
</reference>
<dbReference type="EMBL" id="QDEB01023798">
    <property type="protein sequence ID" value="RZC40711.1"/>
    <property type="molecule type" value="Genomic_DNA"/>
</dbReference>
<name>A0A482W6C9_ASBVE</name>
<keyword evidence="3" id="KW-0716">Sensory transduction</keyword>
<dbReference type="OrthoDB" id="6604226at2759"/>
<gene>
    <name evidence="11" type="ORF">BDFB_010679</name>
</gene>
<evidence type="ECO:0000256" key="5">
    <source>
        <dbReference type="ARBA" id="ARBA00022725"/>
    </source>
</evidence>
<dbReference type="GO" id="GO:0007165">
    <property type="term" value="P:signal transduction"/>
    <property type="evidence" value="ECO:0007669"/>
    <property type="project" value="UniProtKB-KW"/>
</dbReference>
<dbReference type="GO" id="GO:0005549">
    <property type="term" value="F:odorant binding"/>
    <property type="evidence" value="ECO:0007669"/>
    <property type="project" value="InterPro"/>
</dbReference>
<dbReference type="GO" id="GO:0004984">
    <property type="term" value="F:olfactory receptor activity"/>
    <property type="evidence" value="ECO:0007669"/>
    <property type="project" value="InterPro"/>
</dbReference>
<keyword evidence="4 10" id="KW-0812">Transmembrane</keyword>
<keyword evidence="6 10" id="KW-1133">Transmembrane helix</keyword>
<feature type="transmembrane region" description="Helical" evidence="10">
    <location>
        <begin position="53"/>
        <end position="71"/>
    </location>
</feature>
<keyword evidence="5" id="KW-0552">Olfaction</keyword>
<dbReference type="PANTHER" id="PTHR21137:SF35">
    <property type="entry name" value="ODORANT RECEPTOR 19A-RELATED"/>
    <property type="match status" value="1"/>
</dbReference>
<dbReference type="Pfam" id="PF02949">
    <property type="entry name" value="7tm_6"/>
    <property type="match status" value="2"/>
</dbReference>
<evidence type="ECO:0000256" key="2">
    <source>
        <dbReference type="ARBA" id="ARBA00022475"/>
    </source>
</evidence>
<evidence type="ECO:0000256" key="9">
    <source>
        <dbReference type="ARBA" id="ARBA00023224"/>
    </source>
</evidence>
<keyword evidence="12" id="KW-1185">Reference proteome</keyword>
<evidence type="ECO:0000313" key="11">
    <source>
        <dbReference type="EMBL" id="RZC40711.1"/>
    </source>
</evidence>
<evidence type="ECO:0000256" key="10">
    <source>
        <dbReference type="SAM" id="Phobius"/>
    </source>
</evidence>
<evidence type="ECO:0000256" key="7">
    <source>
        <dbReference type="ARBA" id="ARBA00023136"/>
    </source>
</evidence>
<organism evidence="11 12">
    <name type="scientific">Asbolus verrucosus</name>
    <name type="common">Desert ironclad beetle</name>
    <dbReference type="NCBI Taxonomy" id="1661398"/>
    <lineage>
        <taxon>Eukaryota</taxon>
        <taxon>Metazoa</taxon>
        <taxon>Ecdysozoa</taxon>
        <taxon>Arthropoda</taxon>
        <taxon>Hexapoda</taxon>
        <taxon>Insecta</taxon>
        <taxon>Pterygota</taxon>
        <taxon>Neoptera</taxon>
        <taxon>Endopterygota</taxon>
        <taxon>Coleoptera</taxon>
        <taxon>Polyphaga</taxon>
        <taxon>Cucujiformia</taxon>
        <taxon>Tenebrionidae</taxon>
        <taxon>Pimeliinae</taxon>
        <taxon>Asbolus</taxon>
    </lineage>
</organism>
<feature type="transmembrane region" description="Helical" evidence="10">
    <location>
        <begin position="91"/>
        <end position="110"/>
    </location>
</feature>
<evidence type="ECO:0000256" key="1">
    <source>
        <dbReference type="ARBA" id="ARBA00004651"/>
    </source>
</evidence>
<dbReference type="PANTHER" id="PTHR21137">
    <property type="entry name" value="ODORANT RECEPTOR"/>
    <property type="match status" value="1"/>
</dbReference>
<dbReference type="GO" id="GO:0005886">
    <property type="term" value="C:plasma membrane"/>
    <property type="evidence" value="ECO:0007669"/>
    <property type="project" value="UniProtKB-SubCell"/>
</dbReference>
<evidence type="ECO:0000256" key="6">
    <source>
        <dbReference type="ARBA" id="ARBA00022989"/>
    </source>
</evidence>